<proteinExistence type="predicted"/>
<comment type="caution">
    <text evidence="4">The sequence shown here is derived from an EMBL/GenBank/DDBJ whole genome shotgun (WGS) entry which is preliminary data.</text>
</comment>
<keyword evidence="3" id="KW-1133">Transmembrane helix</keyword>
<evidence type="ECO:0000256" key="2">
    <source>
        <dbReference type="SAM" id="MobiDB-lite"/>
    </source>
</evidence>
<dbReference type="Proteomes" id="UP000283880">
    <property type="component" value="Unassembled WGS sequence"/>
</dbReference>
<evidence type="ECO:0008006" key="6">
    <source>
        <dbReference type="Google" id="ProtNLM"/>
    </source>
</evidence>
<dbReference type="AlphaFoldDB" id="A0A413FDV4"/>
<gene>
    <name evidence="4" type="ORF">DWV29_15455</name>
</gene>
<keyword evidence="3" id="KW-0472">Membrane</keyword>
<reference evidence="4 5" key="1">
    <citation type="submission" date="2018-08" db="EMBL/GenBank/DDBJ databases">
        <title>A genome reference for cultivated species of the human gut microbiota.</title>
        <authorList>
            <person name="Zou Y."/>
            <person name="Xue W."/>
            <person name="Luo G."/>
        </authorList>
    </citation>
    <scope>NUCLEOTIDE SEQUENCE [LARGE SCALE GENOMIC DNA]</scope>
    <source>
        <strain evidence="4 5">AF04-15</strain>
    </source>
</reference>
<protein>
    <recommendedName>
        <fullName evidence="6">J domain-containing protein</fullName>
    </recommendedName>
</protein>
<evidence type="ECO:0000313" key="5">
    <source>
        <dbReference type="Proteomes" id="UP000283880"/>
    </source>
</evidence>
<dbReference type="GO" id="GO:0006260">
    <property type="term" value="P:DNA replication"/>
    <property type="evidence" value="ECO:0007669"/>
    <property type="project" value="UniProtKB-KW"/>
</dbReference>
<name>A0A413FDV4_9FIRM</name>
<feature type="region of interest" description="Disordered" evidence="2">
    <location>
        <begin position="59"/>
        <end position="78"/>
    </location>
</feature>
<dbReference type="InterPro" id="IPR001623">
    <property type="entry name" value="DnaJ_domain"/>
</dbReference>
<dbReference type="OrthoDB" id="9816462at2"/>
<dbReference type="EMBL" id="QSBM01000011">
    <property type="protein sequence ID" value="RGX28314.1"/>
    <property type="molecule type" value="Genomic_DNA"/>
</dbReference>
<accession>A0A413FDV4</accession>
<evidence type="ECO:0000256" key="1">
    <source>
        <dbReference type="ARBA" id="ARBA00022705"/>
    </source>
</evidence>
<keyword evidence="3" id="KW-0812">Transmembrane</keyword>
<dbReference type="Gene3D" id="1.10.287.110">
    <property type="entry name" value="DnaJ domain"/>
    <property type="match status" value="1"/>
</dbReference>
<organism evidence="4 5">
    <name type="scientific">Enterocloster asparagiformis</name>
    <dbReference type="NCBI Taxonomy" id="333367"/>
    <lineage>
        <taxon>Bacteria</taxon>
        <taxon>Bacillati</taxon>
        <taxon>Bacillota</taxon>
        <taxon>Clostridia</taxon>
        <taxon>Lachnospirales</taxon>
        <taxon>Lachnospiraceae</taxon>
        <taxon>Enterocloster</taxon>
    </lineage>
</organism>
<feature type="compositionally biased region" description="Low complexity" evidence="2">
    <location>
        <begin position="68"/>
        <end position="78"/>
    </location>
</feature>
<dbReference type="SUPFAM" id="SSF46565">
    <property type="entry name" value="Chaperone J-domain"/>
    <property type="match status" value="1"/>
</dbReference>
<feature type="transmembrane region" description="Helical" evidence="3">
    <location>
        <begin position="242"/>
        <end position="263"/>
    </location>
</feature>
<keyword evidence="1" id="KW-0235">DNA replication</keyword>
<sequence length="571" mass="65635">MTNLWIWNELEIEPTNDRRAIKRAYAKKSRLCHPEEKPEEFRRLHEAYRMALELAERQEGGKEWGELPGAASPAHAPAPDYRQLDELIARGLEQDYARDTKLLLEKMKRLHQEAGENVNRYTGQMETCLEQWRRLTDSEHFRTAGWKPEFLEMLSDWLRENRDSMNRAEAISLYNAYDFIHYLDRDFPDVPFINEVYIQLMYQARKYERDMLQYSGLPVVGRVKGRSRQQCAGKAGAGRRNLLYCLMWASVFFCLMMVVMFFIPGKARRTEEQVEPMRYSAVHEAKAEHSAGWLTDYSFCSAYPDGYRMSEQEILGQRIASSVEGVAAAATARLHINGKHGLPYEVDLECVREADGENPAVFRSRTQDKADITYYFTVQPSENGILPPKVLTSGYLPEAFRYFCAQKKINCRVWYPAYDEVGLAIAWPEVERTVFLEYALAVVFEEYSRYAGDQLQPLNITVIYGRDADAALDALAEGTYGQDPDAAHPGYFVSSAEGKNQFRPDPGFEDALWVSRVVCGPEKSGGTVLYPGCARFDVTKELLDHLESLDWMVKMNYNKSGRQTIIKENEQ</sequence>
<dbReference type="RefSeq" id="WP_117777598.1">
    <property type="nucleotide sequence ID" value="NZ_BAABXR010000001.1"/>
</dbReference>
<dbReference type="InterPro" id="IPR036869">
    <property type="entry name" value="J_dom_sf"/>
</dbReference>
<evidence type="ECO:0000256" key="3">
    <source>
        <dbReference type="SAM" id="Phobius"/>
    </source>
</evidence>
<evidence type="ECO:0000313" key="4">
    <source>
        <dbReference type="EMBL" id="RGX28314.1"/>
    </source>
</evidence>
<dbReference type="CDD" id="cd06257">
    <property type="entry name" value="DnaJ"/>
    <property type="match status" value="1"/>
</dbReference>